<dbReference type="EMBL" id="CP000245">
    <property type="protein sequence ID" value="AEG94533.1"/>
    <property type="molecule type" value="Genomic_DNA"/>
</dbReference>
<feature type="signal peptide" evidence="1">
    <location>
        <begin position="1"/>
        <end position="26"/>
    </location>
</feature>
<feature type="chain" id="PRO_5003334830" evidence="1">
    <location>
        <begin position="27"/>
        <end position="522"/>
    </location>
</feature>
<name>F5XZH6_RAMTT</name>
<evidence type="ECO:0000313" key="2">
    <source>
        <dbReference type="EMBL" id="AEG94533.1"/>
    </source>
</evidence>
<protein>
    <submittedName>
        <fullName evidence="2">Uncharacterized protein</fullName>
    </submittedName>
</protein>
<dbReference type="Gene3D" id="2.130.10.10">
    <property type="entry name" value="YVTN repeat-like/Quinoprotein amine dehydrogenase"/>
    <property type="match status" value="1"/>
</dbReference>
<keyword evidence="3" id="KW-1185">Reference proteome</keyword>
<dbReference type="InterPro" id="IPR015943">
    <property type="entry name" value="WD40/YVTN_repeat-like_dom_sf"/>
</dbReference>
<organism evidence="2 3">
    <name type="scientific">Ramlibacter tataouinensis (strain ATCC BAA-407 / DSM 14655 / LMG 21543 / TTB310)</name>
    <dbReference type="NCBI Taxonomy" id="365046"/>
    <lineage>
        <taxon>Bacteria</taxon>
        <taxon>Pseudomonadati</taxon>
        <taxon>Pseudomonadota</taxon>
        <taxon>Betaproteobacteria</taxon>
        <taxon>Burkholderiales</taxon>
        <taxon>Comamonadaceae</taxon>
        <taxon>Ramlibacter</taxon>
    </lineage>
</organism>
<dbReference type="eggNOG" id="ENOG50318US">
    <property type="taxonomic scope" value="Bacteria"/>
</dbReference>
<evidence type="ECO:0000256" key="1">
    <source>
        <dbReference type="SAM" id="SignalP"/>
    </source>
</evidence>
<dbReference type="STRING" id="365046.Rta_34200"/>
<dbReference type="PATRIC" id="fig|365046.3.peg.3498"/>
<dbReference type="HOGENOM" id="CLU_521633_0_0_4"/>
<sequence length="522" mass="56890">MMTTAAGQRRRWLGRLCAWTASLVLAAGLAGCATTAISDKTELRENEGVVTVRVVSLHQRTLRHLAIRNLDTQQDYKLQPQAPLGGDSYRFTGIVPAGRYQTRELYGFDVEDLGVVQRHHTLKVPLDREANRFEVRAGGLANLASVVFTPLQDGRFVAPRESTPIAAREWLRHANPGLAAKLEAGPETTWSSPLPAAEAALLKLQLAYAQRQVGPAGFPVLDAQGTPWSTGRLGTVFDLAKGARYQADTVHQLTTVAPLADGRLLAAGEEGYVAMSSPDRKTWRQLPTPGSKAAVALTVTQAPDGTVYLASRTPLGAVVHAADPQAATWSWREVRRIERGTLAATAEGNSVAFRSMGQAHPNAAVTRERLVIYTPDPEWLSSMDLRTGAWEQHKPESRVVRLRGAPDGVVLTMSAAPAFWATSDYGKSWFQVDKYLHTTLPIFTSKTEAYVLASPFGAWKPVPALYKTVDAGRTWKAAGTLPPNMDRFWGGVLMFDPASRRLGYQNSAGTLAWTQDEGTSWK</sequence>
<dbReference type="RefSeq" id="WP_013902764.1">
    <property type="nucleotide sequence ID" value="NC_015677.1"/>
</dbReference>
<dbReference type="Proteomes" id="UP000008385">
    <property type="component" value="Chromosome"/>
</dbReference>
<dbReference type="KEGG" id="rta:Rta_34200"/>
<dbReference type="SUPFAM" id="SSF110296">
    <property type="entry name" value="Oligoxyloglucan reducing end-specific cellobiohydrolase"/>
    <property type="match status" value="1"/>
</dbReference>
<gene>
    <name evidence="2" type="ordered locus">Rta_34200</name>
</gene>
<accession>F5XZH6</accession>
<evidence type="ECO:0000313" key="3">
    <source>
        <dbReference type="Proteomes" id="UP000008385"/>
    </source>
</evidence>
<reference evidence="3" key="1">
    <citation type="submission" date="2006-01" db="EMBL/GenBank/DDBJ databases">
        <title>Genome of the cyst-dividing bacterium Ramlibacter tataouinensis.</title>
        <authorList>
            <person name="Barakat M."/>
            <person name="Ortet P."/>
            <person name="De Luca G."/>
            <person name="Jourlin-Castelli C."/>
            <person name="Ansaldi M."/>
            <person name="Py B."/>
            <person name="Fichant G."/>
            <person name="Coutinho P."/>
            <person name="Voulhoux R."/>
            <person name="Bastien O."/>
            <person name="Roy S."/>
            <person name="Marechal E."/>
            <person name="Henrissat B."/>
            <person name="Quentin Y."/>
            <person name="Noirot P."/>
            <person name="Filloux A."/>
            <person name="Mejean V."/>
            <person name="DuBow M."/>
            <person name="Barras F."/>
            <person name="Heulin T."/>
        </authorList>
    </citation>
    <scope>NUCLEOTIDE SEQUENCE [LARGE SCALE GENOMIC DNA]</scope>
    <source>
        <strain evidence="3">ATCC BAA-407 / DSM 14655 / LMG 21543 / TTB310</strain>
    </source>
</reference>
<dbReference type="OrthoDB" id="9153227at2"/>
<proteinExistence type="predicted"/>
<keyword evidence="1" id="KW-0732">Signal</keyword>
<dbReference type="AlphaFoldDB" id="F5XZH6"/>
<reference evidence="2 3" key="2">
    <citation type="journal article" date="2011" name="PLoS ONE">
        <title>The Cyst-Dividing Bacterium Ramlibacter tataouinensis TTB310 Genome Reveals a Well-Stocked Toolbox for Adaptation to a Desert Environment.</title>
        <authorList>
            <person name="De Luca G."/>
            <person name="Barakat M."/>
            <person name="Ortet P."/>
            <person name="Fochesato S."/>
            <person name="Jourlin-Castelli C."/>
            <person name="Ansaldi M."/>
            <person name="Py B."/>
            <person name="Fichant G."/>
            <person name="Coutinho P.M."/>
            <person name="Voulhoux R."/>
            <person name="Bastien O."/>
            <person name="Marechal E."/>
            <person name="Henrissat B."/>
            <person name="Quentin Y."/>
            <person name="Noirot P."/>
            <person name="Filloux A."/>
            <person name="Mejean V."/>
            <person name="Dubow M.S."/>
            <person name="Barras F."/>
            <person name="Barbe V."/>
            <person name="Weissenbach J."/>
            <person name="Mihalcescu I."/>
            <person name="Vermeglio A."/>
            <person name="Achouak W."/>
            <person name="Heulin T."/>
        </authorList>
    </citation>
    <scope>NUCLEOTIDE SEQUENCE [LARGE SCALE GENOMIC DNA]</scope>
    <source>
        <strain evidence="3">ATCC BAA-407 / DSM 14655 / LMG 21543 / TTB310</strain>
    </source>
</reference>